<dbReference type="Gene3D" id="2.130.10.10">
    <property type="entry name" value="YVTN repeat-like/Quinoprotein amine dehydrogenase"/>
    <property type="match status" value="1"/>
</dbReference>
<reference evidence="3" key="2">
    <citation type="submission" date="2025-09" db="UniProtKB">
        <authorList>
            <consortium name="Ensembl"/>
        </authorList>
    </citation>
    <scope>IDENTIFICATION</scope>
</reference>
<dbReference type="STRING" id="30732.ENSOMEP00000001794"/>
<dbReference type="GO" id="GO:0005524">
    <property type="term" value="F:ATP binding"/>
    <property type="evidence" value="ECO:0007669"/>
    <property type="project" value="InterPro"/>
</dbReference>
<sequence length="545" mass="60229">MSCRRLIFVIRYLHSAMIIYRDLKPHNVLLFNLKTGSDIIVKITDYGIAQYCCSMGVRSSEGTPGFRAPEVARGNAIYNQQADVFSLGLLLYDLLTCGERISDGMKFPSEFDEVAVQGKLPDPVQHYGCSPWPGFQALMKDCLRENPQDRPTSAQVFDRLNSAEMLCLMREIQDPRLSAAECITAGSGSSEGPDSRHTAWLGGGSSSRRRGFVCLYFNQEVDSSPVLSLVTVRIPQEACHWLVAGTQSGSLLVISAKDLSTWHYLQAVTDAVTSLYFHTHPCCTQRRSYLLVGTADGILSVYEDSVLLENGQPVKTLTVGNVNTPLMCLGPSFHSADSRTLWAGCGTKILSFSVDYDVSKSIDTRPNCLQTAFSFLSASDSHGEACVSRMVVDKYVYLSKAGASRVEVWDKWSERMMEGIDCAHIISRAERPSDASPPWAVVKALLLQSNAALWIGTRGGYLLLLELPKHQPLQVLALGCDSVRSITSAMRSLKPTPPLVCSPADEESVLMVWNSVLPTEVKDLKKHCEKRERIALRMREQLQQS</sequence>
<dbReference type="InterPro" id="IPR051681">
    <property type="entry name" value="Ser/Thr_Kinases-Pseudokinases"/>
</dbReference>
<dbReference type="Gene3D" id="1.10.510.10">
    <property type="entry name" value="Transferase(Phosphotransferase) domain 1"/>
    <property type="match status" value="1"/>
</dbReference>
<dbReference type="InterPro" id="IPR011009">
    <property type="entry name" value="Kinase-like_dom_sf"/>
</dbReference>
<dbReference type="GeneTree" id="ENSGT00940000158267"/>
<accession>A0A3B3B9G8</accession>
<dbReference type="Pfam" id="PF23748">
    <property type="entry name" value="Beta-prop_LRRK2"/>
    <property type="match status" value="1"/>
</dbReference>
<dbReference type="PaxDb" id="30732-ENSOMEP00000001794"/>
<dbReference type="AlphaFoldDB" id="A0A3B3B9G8"/>
<dbReference type="OMA" id="CHWLVAG"/>
<evidence type="ECO:0000313" key="3">
    <source>
        <dbReference type="Ensembl" id="ENSOMEP00000001794.1"/>
    </source>
</evidence>
<dbReference type="PROSITE" id="PS00108">
    <property type="entry name" value="PROTEIN_KINASE_ST"/>
    <property type="match status" value="1"/>
</dbReference>
<dbReference type="InterPro" id="IPR015943">
    <property type="entry name" value="WD40/YVTN_repeat-like_dom_sf"/>
</dbReference>
<proteinExistence type="predicted"/>
<dbReference type="InterPro" id="IPR000719">
    <property type="entry name" value="Prot_kinase_dom"/>
</dbReference>
<dbReference type="SUPFAM" id="SSF56112">
    <property type="entry name" value="Protein kinase-like (PK-like)"/>
    <property type="match status" value="1"/>
</dbReference>
<feature type="region of interest" description="Disordered" evidence="1">
    <location>
        <begin position="184"/>
        <end position="205"/>
    </location>
</feature>
<dbReference type="InterPro" id="IPR008271">
    <property type="entry name" value="Ser/Thr_kinase_AS"/>
</dbReference>
<dbReference type="PROSITE" id="PS50011">
    <property type="entry name" value="PROTEIN_KINASE_DOM"/>
    <property type="match status" value="1"/>
</dbReference>
<keyword evidence="4" id="KW-1185">Reference proteome</keyword>
<dbReference type="GO" id="GO:0004674">
    <property type="term" value="F:protein serine/threonine kinase activity"/>
    <property type="evidence" value="ECO:0007669"/>
    <property type="project" value="TreeGrafter"/>
</dbReference>
<dbReference type="SMART" id="SM00220">
    <property type="entry name" value="S_TKc"/>
    <property type="match status" value="1"/>
</dbReference>
<dbReference type="InterPro" id="IPR056602">
    <property type="entry name" value="Beta-prop_LRRK2"/>
</dbReference>
<protein>
    <recommendedName>
        <fullName evidence="2">Protein kinase domain-containing protein</fullName>
    </recommendedName>
</protein>
<organism evidence="3 4">
    <name type="scientific">Oryzias melastigma</name>
    <name type="common">Marine medaka</name>
    <dbReference type="NCBI Taxonomy" id="30732"/>
    <lineage>
        <taxon>Eukaryota</taxon>
        <taxon>Metazoa</taxon>
        <taxon>Chordata</taxon>
        <taxon>Craniata</taxon>
        <taxon>Vertebrata</taxon>
        <taxon>Euteleostomi</taxon>
        <taxon>Actinopterygii</taxon>
        <taxon>Neopterygii</taxon>
        <taxon>Teleostei</taxon>
        <taxon>Neoteleostei</taxon>
        <taxon>Acanthomorphata</taxon>
        <taxon>Ovalentaria</taxon>
        <taxon>Atherinomorphae</taxon>
        <taxon>Beloniformes</taxon>
        <taxon>Adrianichthyidae</taxon>
        <taxon>Oryziinae</taxon>
        <taxon>Oryzias</taxon>
    </lineage>
</organism>
<evidence type="ECO:0000313" key="4">
    <source>
        <dbReference type="Proteomes" id="UP000261560"/>
    </source>
</evidence>
<dbReference type="PANTHER" id="PTHR44329">
    <property type="entry name" value="SERINE/THREONINE-PROTEIN KINASE TNNI3K-RELATED"/>
    <property type="match status" value="1"/>
</dbReference>
<name>A0A3B3B9G8_ORYME</name>
<dbReference type="Pfam" id="PF00069">
    <property type="entry name" value="Pkinase"/>
    <property type="match status" value="1"/>
</dbReference>
<feature type="domain" description="Protein kinase" evidence="2">
    <location>
        <begin position="1"/>
        <end position="166"/>
    </location>
</feature>
<reference evidence="3" key="1">
    <citation type="submission" date="2025-08" db="UniProtKB">
        <authorList>
            <consortium name="Ensembl"/>
        </authorList>
    </citation>
    <scope>IDENTIFICATION</scope>
</reference>
<dbReference type="PANTHER" id="PTHR44329:SF214">
    <property type="entry name" value="PROTEIN KINASE DOMAIN-CONTAINING PROTEIN"/>
    <property type="match status" value="1"/>
</dbReference>
<evidence type="ECO:0000259" key="2">
    <source>
        <dbReference type="PROSITE" id="PS50011"/>
    </source>
</evidence>
<evidence type="ECO:0000256" key="1">
    <source>
        <dbReference type="SAM" id="MobiDB-lite"/>
    </source>
</evidence>
<dbReference type="Ensembl" id="ENSOMET00000013570.1">
    <property type="protein sequence ID" value="ENSOMEP00000001794.1"/>
    <property type="gene ID" value="ENSOMEG00000002722.1"/>
</dbReference>
<dbReference type="Proteomes" id="UP000261560">
    <property type="component" value="Unplaced"/>
</dbReference>
<dbReference type="InterPro" id="IPR036322">
    <property type="entry name" value="WD40_repeat_dom_sf"/>
</dbReference>
<dbReference type="SUPFAM" id="SSF50978">
    <property type="entry name" value="WD40 repeat-like"/>
    <property type="match status" value="1"/>
</dbReference>